<sequence length="281" mass="30909">MRPLKIFGVIVVLVALAFAPVAVPRADAAPRSVSACIPVATPAERAALADLTDPSDIKTYQDAADKISELRAALSKPNDYRGTFPIAFDEILKLVGPSIKSGIYDDPVWATNLAIEVVRLYVSALHDFVTGARPPAHWWQALRLTEQCDRSPGRVLMGQIFAHLIIDFPNALVTVKSEPRHTRDFYTFGGALVDATPAIIAAFKRTYGVDLEPLFTAWFLGDIIGDQRATTVLFQSTRTAAWVNNFGLQNPALHDATVAEMWVLYENATIFMNILEDLDQI</sequence>
<dbReference type="EMBL" id="JAZDUF010000008">
    <property type="protein sequence ID" value="MEE3852928.1"/>
    <property type="molecule type" value="Genomic_DNA"/>
</dbReference>
<dbReference type="Pfam" id="PF19458">
    <property type="entry name" value="DUF5995"/>
    <property type="match status" value="1"/>
</dbReference>
<evidence type="ECO:0000256" key="1">
    <source>
        <dbReference type="SAM" id="SignalP"/>
    </source>
</evidence>
<evidence type="ECO:0000313" key="2">
    <source>
        <dbReference type="EMBL" id="MEE3852928.1"/>
    </source>
</evidence>
<reference evidence="2 3" key="1">
    <citation type="submission" date="2024-01" db="EMBL/GenBank/DDBJ databases">
        <title>Draft genome sequence of Gordonia sp. LSe1-13.</title>
        <authorList>
            <person name="Suphannarot A."/>
            <person name="Mingma R."/>
        </authorList>
    </citation>
    <scope>NUCLEOTIDE SEQUENCE [LARGE SCALE GENOMIC DNA]</scope>
    <source>
        <strain evidence="2 3">LSe1-13</strain>
    </source>
</reference>
<dbReference type="RefSeq" id="WP_330435607.1">
    <property type="nucleotide sequence ID" value="NZ_JAZDUF010000008.1"/>
</dbReference>
<name>A0ABU7MJG7_9ACTN</name>
<proteinExistence type="predicted"/>
<dbReference type="InterPro" id="IPR046037">
    <property type="entry name" value="DUF5995"/>
</dbReference>
<dbReference type="Proteomes" id="UP001347146">
    <property type="component" value="Unassembled WGS sequence"/>
</dbReference>
<organism evidence="2 3">
    <name type="scientific">Gordonia sesuvii</name>
    <dbReference type="NCBI Taxonomy" id="3116777"/>
    <lineage>
        <taxon>Bacteria</taxon>
        <taxon>Bacillati</taxon>
        <taxon>Actinomycetota</taxon>
        <taxon>Actinomycetes</taxon>
        <taxon>Mycobacteriales</taxon>
        <taxon>Gordoniaceae</taxon>
        <taxon>Gordonia</taxon>
    </lineage>
</organism>
<comment type="caution">
    <text evidence="2">The sequence shown here is derived from an EMBL/GenBank/DDBJ whole genome shotgun (WGS) entry which is preliminary data.</text>
</comment>
<accession>A0ABU7MJG7</accession>
<feature type="signal peptide" evidence="1">
    <location>
        <begin position="1"/>
        <end position="28"/>
    </location>
</feature>
<keyword evidence="3" id="KW-1185">Reference proteome</keyword>
<keyword evidence="1" id="KW-0732">Signal</keyword>
<evidence type="ECO:0000313" key="3">
    <source>
        <dbReference type="Proteomes" id="UP001347146"/>
    </source>
</evidence>
<gene>
    <name evidence="2" type="ORF">VZC37_21505</name>
</gene>
<feature type="chain" id="PRO_5046355378" evidence="1">
    <location>
        <begin position="29"/>
        <end position="281"/>
    </location>
</feature>
<protein>
    <submittedName>
        <fullName evidence="2">DUF5995 family protein</fullName>
    </submittedName>
</protein>